<accession>A0A963YRE9</accession>
<feature type="signal peptide" evidence="1">
    <location>
        <begin position="1"/>
        <end position="29"/>
    </location>
</feature>
<protein>
    <submittedName>
        <fullName evidence="2">Uncharacterized protein</fullName>
    </submittedName>
</protein>
<organism evidence="2 3">
    <name type="scientific">Acidisoma silvae</name>
    <dbReference type="NCBI Taxonomy" id="2802396"/>
    <lineage>
        <taxon>Bacteria</taxon>
        <taxon>Pseudomonadati</taxon>
        <taxon>Pseudomonadota</taxon>
        <taxon>Alphaproteobacteria</taxon>
        <taxon>Acetobacterales</taxon>
        <taxon>Acidocellaceae</taxon>
        <taxon>Acidisoma</taxon>
    </lineage>
</organism>
<evidence type="ECO:0000313" key="2">
    <source>
        <dbReference type="EMBL" id="MCB8875349.1"/>
    </source>
</evidence>
<dbReference type="AlphaFoldDB" id="A0A963YRE9"/>
<keyword evidence="1" id="KW-0732">Signal</keyword>
<dbReference type="EMBL" id="JAESVB010000003">
    <property type="protein sequence ID" value="MCB8875349.1"/>
    <property type="molecule type" value="Genomic_DNA"/>
</dbReference>
<dbReference type="RefSeq" id="WP_227321008.1">
    <property type="nucleotide sequence ID" value="NZ_JAESVB010000003.1"/>
</dbReference>
<sequence length="201" mass="21026">MFWPRFGRALRKTALVTALLTLPAAAASAQTIGYGSSAQVTISTVKVYKAKHADSRALALLAALSAEAGIPFFAKPPAKPVTVAVALVHPQEAPDPALCIRAGVSVNPAVMAGPPMTLEHGVVGCPTDTAGIPVVLVQDPALAPPPTSRSGQYDVDVTMRYRLMERDRVKLIASLTEQGLAYSMDSAISGNNFLAALTMDF</sequence>
<evidence type="ECO:0000313" key="3">
    <source>
        <dbReference type="Proteomes" id="UP000708298"/>
    </source>
</evidence>
<gene>
    <name evidence="2" type="ORF">ASILVAE211_09170</name>
</gene>
<evidence type="ECO:0000256" key="1">
    <source>
        <dbReference type="SAM" id="SignalP"/>
    </source>
</evidence>
<keyword evidence="3" id="KW-1185">Reference proteome</keyword>
<dbReference type="Proteomes" id="UP000708298">
    <property type="component" value="Unassembled WGS sequence"/>
</dbReference>
<reference evidence="2" key="1">
    <citation type="journal article" date="2021" name="Microorganisms">
        <title>Acidisoma silvae sp. nov. and Acidisomacellulosilytica sp. nov., Two Acidophilic Bacteria Isolated from Decaying Wood, Hydrolyzing Cellulose and Producing Poly-3-hydroxybutyrate.</title>
        <authorList>
            <person name="Mieszkin S."/>
            <person name="Pouder E."/>
            <person name="Uroz S."/>
            <person name="Simon-Colin C."/>
            <person name="Alain K."/>
        </authorList>
    </citation>
    <scope>NUCLEOTIDE SEQUENCE</scope>
    <source>
        <strain evidence="2">HW T2.11</strain>
    </source>
</reference>
<reference evidence="2" key="2">
    <citation type="submission" date="2021-01" db="EMBL/GenBank/DDBJ databases">
        <authorList>
            <person name="Mieszkin S."/>
            <person name="Pouder E."/>
            <person name="Alain K."/>
        </authorList>
    </citation>
    <scope>NUCLEOTIDE SEQUENCE</scope>
    <source>
        <strain evidence="2">HW T2.11</strain>
    </source>
</reference>
<proteinExistence type="predicted"/>
<name>A0A963YRE9_9PROT</name>
<comment type="caution">
    <text evidence="2">The sequence shown here is derived from an EMBL/GenBank/DDBJ whole genome shotgun (WGS) entry which is preliminary data.</text>
</comment>
<feature type="chain" id="PRO_5037799071" evidence="1">
    <location>
        <begin position="30"/>
        <end position="201"/>
    </location>
</feature>